<keyword evidence="2" id="KW-1185">Reference proteome</keyword>
<comment type="caution">
    <text evidence="1">The sequence shown here is derived from an EMBL/GenBank/DDBJ whole genome shotgun (WGS) entry which is preliminary data.</text>
</comment>
<accession>A0ACC3DDQ1</accession>
<reference evidence="1" key="1">
    <citation type="submission" date="2024-09" db="EMBL/GenBank/DDBJ databases">
        <title>Black Yeasts Isolated from many extreme environments.</title>
        <authorList>
            <person name="Coleine C."/>
            <person name="Stajich J.E."/>
            <person name="Selbmann L."/>
        </authorList>
    </citation>
    <scope>NUCLEOTIDE SEQUENCE</scope>
    <source>
        <strain evidence="1">CCFEE 5737</strain>
    </source>
</reference>
<gene>
    <name evidence="1" type="ORF">LTS18_000067</name>
</gene>
<proteinExistence type="predicted"/>
<evidence type="ECO:0000313" key="2">
    <source>
        <dbReference type="Proteomes" id="UP001186974"/>
    </source>
</evidence>
<evidence type="ECO:0000313" key="1">
    <source>
        <dbReference type="EMBL" id="KAK3065590.1"/>
    </source>
</evidence>
<dbReference type="EMBL" id="JAWDJW010006334">
    <property type="protein sequence ID" value="KAK3065590.1"/>
    <property type="molecule type" value="Genomic_DNA"/>
</dbReference>
<organism evidence="1 2">
    <name type="scientific">Coniosporium uncinatum</name>
    <dbReference type="NCBI Taxonomy" id="93489"/>
    <lineage>
        <taxon>Eukaryota</taxon>
        <taxon>Fungi</taxon>
        <taxon>Dikarya</taxon>
        <taxon>Ascomycota</taxon>
        <taxon>Pezizomycotina</taxon>
        <taxon>Dothideomycetes</taxon>
        <taxon>Dothideomycetes incertae sedis</taxon>
        <taxon>Coniosporium</taxon>
    </lineage>
</organism>
<dbReference type="Proteomes" id="UP001186974">
    <property type="component" value="Unassembled WGS sequence"/>
</dbReference>
<name>A0ACC3DDQ1_9PEZI</name>
<protein>
    <submittedName>
        <fullName evidence="1">Uncharacterized protein</fullName>
    </submittedName>
</protein>
<sequence>MSATTNPPSINGASRSSTPNSNSSTNAAAKKSSFKMSNASNKAGDTGRKQAASPATDTASAAQPSPHLRYGHAIMLYHLVKSLPPKLKSPTLSVLLNGCALHVSGRSRKSHANVANLTCLTRSPATNPWNKNRNPITQKSAATSTQNGVNTASKAASSPRTMPAQSKESRTPEQNAKDKLDFVLSNFQGAMCTISLKSGDKYSGVFSTISIERPQTCYVLKMVKRAHGTGSQQTNGTIEATEEYVGTGQDHLMEFDVQHIVDLAAANVSTSKTQPRPQNGVSGNFRTDTDISGNLALRERNLQKFDFAGDNNVDLSLDDSGKGWDQFEANERLYGVRSDYDENLYTTTINRSDPSYRQRAAAAERIAREIEGSSAMNAHVAEERGHRGVDDSGMDEEEKYSGVKRDFQSLSSGQPNKYTPPARRPAPVQPTVSGAPNDPAIISSQRPAAAPKTDLLRDVTNAQASGNQSVQDQKHSDADTAAPEAATDRSQELPLPLADKPLGGSVSAVATPSKVVSDITVPASVDRKQGRGENATATVEKDVHEAFKNFAAQEKMRMLQQHQANKQQQNRQEKSVKLNDLKKFAEMFTLKTPVPQDLIPILAKDKAKQDEIRVKSDRELERLKNTPPKAASVIPQSADPKATKPSSRPENGLTSPLGPSERSHPNRGGRLGPYTHSGRGDRQLQQHFSGMPPRAGGPLGQRLAYTTAQHKAAQPMPTELRIPTGPSASSSGVQSPTSSLSARFNPKVADFRPNPSASTFTPGGPNQSSESSPQREDAPRTQSRRLATTPFLEGKKLVPAAERPSLEDSFDVIKRLKREAGADSSKAKQYERNGGIPEPYRTPPTWDIPKGNEEKGFNAFFAQAPTNAQPVPPPNVVSASGTMPHQYQLPLHLQQNVPQLPQHHTPQQTPRHIPAQPHSGGLHHADDHRTQFSASNSSVHPSPRPIPPHMAYGPQGPQPVQMYQPGIPAGPYFVGVGPGGQMIQGRPMPGNPQFLNAQGQPMMPHMMANQPSSGQFMGAPMHQQQMYSSAPAHVYPNQYMGFNPQQPGPGGFPSPRPAPMMQHQGSQQGHPPQQVMYVQQAPHGAQMFAATPPGSMTPMRPPFVQPHHPQYTPSPQQHHQYPQQHYNQSRGTPSGTYAQPMMQSLSMQGAGPQTGPPMMGGDGADDGK</sequence>